<dbReference type="InterPro" id="IPR033391">
    <property type="entry name" value="FBPase_N"/>
</dbReference>
<evidence type="ECO:0000259" key="11">
    <source>
        <dbReference type="Pfam" id="PF00316"/>
    </source>
</evidence>
<dbReference type="FunFam" id="3.40.190.80:FF:000011">
    <property type="entry name" value="Fructose-1,6-bisphosphatase class 1"/>
    <property type="match status" value="1"/>
</dbReference>
<dbReference type="GO" id="GO:0006002">
    <property type="term" value="P:fructose 6-phosphate metabolic process"/>
    <property type="evidence" value="ECO:0007669"/>
    <property type="project" value="TreeGrafter"/>
</dbReference>
<dbReference type="Proteomes" id="UP000215158">
    <property type="component" value="Chromosome 2"/>
</dbReference>
<dbReference type="GO" id="GO:0005986">
    <property type="term" value="P:sucrose biosynthetic process"/>
    <property type="evidence" value="ECO:0007669"/>
    <property type="project" value="TreeGrafter"/>
</dbReference>
<evidence type="ECO:0000256" key="7">
    <source>
        <dbReference type="ARBA" id="ARBA00022842"/>
    </source>
</evidence>
<evidence type="ECO:0000313" key="13">
    <source>
        <dbReference type="EMBL" id="ASW02515.1"/>
    </source>
</evidence>
<dbReference type="InterPro" id="IPR020548">
    <property type="entry name" value="Fructose_bisphosphatase_AS"/>
</dbReference>
<dbReference type="PIRSF" id="PIRSF500210">
    <property type="entry name" value="FBPtase"/>
    <property type="match status" value="1"/>
</dbReference>
<keyword evidence="14" id="KW-1185">Reference proteome</keyword>
<feature type="domain" description="Fructose-1-6-bisphosphatase class I N-terminal" evidence="11">
    <location>
        <begin position="7"/>
        <end position="206"/>
    </location>
</feature>
<evidence type="ECO:0000256" key="10">
    <source>
        <dbReference type="RuleBase" id="RU000508"/>
    </source>
</evidence>
<feature type="binding site" evidence="9">
    <location>
        <position position="123"/>
    </location>
    <ligand>
        <name>Mg(2+)</name>
        <dbReference type="ChEBI" id="CHEBI:18420"/>
        <label>2</label>
    </ligand>
</feature>
<dbReference type="GO" id="GO:0006000">
    <property type="term" value="P:fructose metabolic process"/>
    <property type="evidence" value="ECO:0007669"/>
    <property type="project" value="TreeGrafter"/>
</dbReference>
<feature type="domain" description="Fructose-1-6-bisphosphatase class 1 C-terminal" evidence="12">
    <location>
        <begin position="211"/>
        <end position="343"/>
    </location>
</feature>
<feature type="binding site" evidence="9">
    <location>
        <position position="122"/>
    </location>
    <ligand>
        <name>Mg(2+)</name>
        <dbReference type="ChEBI" id="CHEBI:18420"/>
        <label>1</label>
    </ligand>
</feature>
<comment type="subcellular location">
    <subcellularLocation>
        <location evidence="9">Cytoplasm</location>
    </subcellularLocation>
</comment>
<dbReference type="GO" id="GO:0006094">
    <property type="term" value="P:gluconeogenesis"/>
    <property type="evidence" value="ECO:0007669"/>
    <property type="project" value="UniProtKB-UniRule"/>
</dbReference>
<comment type="cofactor">
    <cofactor evidence="9">
        <name>Mg(2+)</name>
        <dbReference type="ChEBI" id="CHEBI:18420"/>
    </cofactor>
    <text evidence="9">Binds 2 magnesium ions per subunit.</text>
</comment>
<accession>A0A248VUF8</accession>
<keyword evidence="6 9" id="KW-0378">Hydrolase</keyword>
<dbReference type="HAMAP" id="MF_01855">
    <property type="entry name" value="FBPase_class1"/>
    <property type="match status" value="1"/>
</dbReference>
<evidence type="ECO:0000256" key="8">
    <source>
        <dbReference type="ARBA" id="ARBA00023277"/>
    </source>
</evidence>
<reference evidence="13 14" key="1">
    <citation type="submission" date="2017-08" db="EMBL/GenBank/DDBJ databases">
        <title>Identification and genetic characteristics of simultaneous BTEX- and naphthalene-degrading Paraburkholderia sp. BN5 isolated from petroleum-contaminated soil.</title>
        <authorList>
            <person name="Lee Y."/>
            <person name="Jeon C.O."/>
        </authorList>
    </citation>
    <scope>NUCLEOTIDE SEQUENCE [LARGE SCALE GENOMIC DNA]</scope>
    <source>
        <strain evidence="13 14">BN5</strain>
    </source>
</reference>
<dbReference type="NCBIfam" id="NF006779">
    <property type="entry name" value="PRK09293.1-3"/>
    <property type="match status" value="1"/>
</dbReference>
<feature type="binding site" evidence="9">
    <location>
        <position position="221"/>
    </location>
    <ligand>
        <name>substrate</name>
    </ligand>
</feature>
<dbReference type="CDD" id="cd00354">
    <property type="entry name" value="FBPase"/>
    <property type="match status" value="1"/>
</dbReference>
<dbReference type="InterPro" id="IPR044015">
    <property type="entry name" value="FBPase_C_dom"/>
</dbReference>
<dbReference type="PIRSF" id="PIRSF000904">
    <property type="entry name" value="FBPtase_SBPase"/>
    <property type="match status" value="1"/>
</dbReference>
<feature type="binding site" evidence="9">
    <location>
        <position position="120"/>
    </location>
    <ligand>
        <name>Mg(2+)</name>
        <dbReference type="ChEBI" id="CHEBI:18420"/>
        <label>2</label>
    </ligand>
</feature>
<dbReference type="AlphaFoldDB" id="A0A248VUF8"/>
<organism evidence="13 14">
    <name type="scientific">Paraburkholderia aromaticivorans</name>
    <dbReference type="NCBI Taxonomy" id="2026199"/>
    <lineage>
        <taxon>Bacteria</taxon>
        <taxon>Pseudomonadati</taxon>
        <taxon>Pseudomonadota</taxon>
        <taxon>Betaproteobacteria</taxon>
        <taxon>Burkholderiales</taxon>
        <taxon>Burkholderiaceae</taxon>
        <taxon>Paraburkholderia</taxon>
    </lineage>
</organism>
<sequence>MQDGRTTLSKFLIDTLDRQPGSAGTVRNAGLSALLIDVAAAIKSISAMLTKGALGGNYGSAQSLNTHGEEQKKLDVATNEIFVQQCEWDGLLAAMASEEMETVYTIPPGYPRGDYLLAFDPLDGSSNIDINGVVGSIFSVLRNGNPADPGDPHGTVGESAFLRPGCEQVAAGYAVYGPSTMLVLSVGNGTHGFTLEREIGNFVLTHSNIRIPEDTAEFAINASNERFWEPPVRRYVQECKDGRSGCRASDFNMRWIASMVAEVHRILMRGGVFMYPRDSKTPTMEGRLRLLYEANPMSFLIEQAGGLSITGRERILDVVPRALHGRVPVILGSKNEVERIGRYHGEYDRGEDQPFTSPLFSRRSLFLPGFTA</sequence>
<name>A0A248VUF8_9BURK</name>
<feature type="binding site" evidence="9">
    <location>
        <position position="293"/>
    </location>
    <ligand>
        <name>Mg(2+)</name>
        <dbReference type="ChEBI" id="CHEBI:18420"/>
        <label>2</label>
    </ligand>
</feature>
<dbReference type="Gene3D" id="3.30.540.10">
    <property type="entry name" value="Fructose-1,6-Bisphosphatase, subunit A, domain 1"/>
    <property type="match status" value="1"/>
</dbReference>
<dbReference type="EMBL" id="CP022990">
    <property type="protein sequence ID" value="ASW02515.1"/>
    <property type="molecule type" value="Genomic_DNA"/>
</dbReference>
<evidence type="ECO:0000256" key="1">
    <source>
        <dbReference type="ARBA" id="ARBA00001273"/>
    </source>
</evidence>
<dbReference type="EC" id="3.1.3.11" evidence="9"/>
<dbReference type="Pfam" id="PF00316">
    <property type="entry name" value="FBPase"/>
    <property type="match status" value="1"/>
</dbReference>
<dbReference type="PANTHER" id="PTHR11556">
    <property type="entry name" value="FRUCTOSE-1,6-BISPHOSPHATASE-RELATED"/>
    <property type="match status" value="1"/>
</dbReference>
<feature type="binding site" evidence="9">
    <location>
        <position position="98"/>
    </location>
    <ligand>
        <name>Mg(2+)</name>
        <dbReference type="ChEBI" id="CHEBI:18420"/>
        <label>1</label>
    </ligand>
</feature>
<keyword evidence="7 9" id="KW-0460">Magnesium</keyword>
<evidence type="ECO:0000256" key="2">
    <source>
        <dbReference type="ARBA" id="ARBA00005215"/>
    </source>
</evidence>
<comment type="pathway">
    <text evidence="2">Carbohydrate biosynthesis; Calvin cycle.</text>
</comment>
<feature type="binding site" evidence="9">
    <location>
        <begin position="123"/>
        <end position="126"/>
    </location>
    <ligand>
        <name>substrate</name>
    </ligand>
</feature>
<dbReference type="PANTHER" id="PTHR11556:SF35">
    <property type="entry name" value="SEDOHEPTULOSE-1,7-BISPHOSPHATASE, CHLOROPLASTIC"/>
    <property type="match status" value="1"/>
</dbReference>
<dbReference type="SUPFAM" id="SSF56655">
    <property type="entry name" value="Carbohydrate phosphatase"/>
    <property type="match status" value="1"/>
</dbReference>
<dbReference type="GO" id="GO:0042132">
    <property type="term" value="F:fructose 1,6-bisphosphate 1-phosphatase activity"/>
    <property type="evidence" value="ECO:0007669"/>
    <property type="project" value="UniProtKB-UniRule"/>
</dbReference>
<proteinExistence type="inferred from homology"/>
<dbReference type="OrthoDB" id="9806756at2"/>
<keyword evidence="8 9" id="KW-0119">Carbohydrate metabolism</keyword>
<evidence type="ECO:0000256" key="9">
    <source>
        <dbReference type="HAMAP-Rule" id="MF_01855"/>
    </source>
</evidence>
<comment type="subunit">
    <text evidence="9">Homotetramer.</text>
</comment>
<protein>
    <recommendedName>
        <fullName evidence="9">Fructose-1,6-bisphosphatase class 1</fullName>
        <shortName evidence="9">FBPase class 1</shortName>
        <ecNumber evidence="9">3.1.3.11</ecNumber>
    </recommendedName>
    <alternativeName>
        <fullName evidence="9">D-fructose-1,6-bisphosphate 1-phosphohydrolase class 1</fullName>
    </alternativeName>
</protein>
<dbReference type="GO" id="GO:0005829">
    <property type="term" value="C:cytosol"/>
    <property type="evidence" value="ECO:0007669"/>
    <property type="project" value="TreeGrafter"/>
</dbReference>
<dbReference type="GO" id="GO:0030388">
    <property type="term" value="P:fructose 1,6-bisphosphate metabolic process"/>
    <property type="evidence" value="ECO:0007669"/>
    <property type="project" value="TreeGrafter"/>
</dbReference>
<dbReference type="InterPro" id="IPR028343">
    <property type="entry name" value="FBPtase"/>
</dbReference>
<dbReference type="KEGG" id="parb:CJU94_31130"/>
<dbReference type="GO" id="GO:0000287">
    <property type="term" value="F:magnesium ion binding"/>
    <property type="evidence" value="ECO:0007669"/>
    <property type="project" value="UniProtKB-UniRule"/>
</dbReference>
<comment type="caution">
    <text evidence="9">Lacks conserved residue(s) required for the propagation of feature annotation.</text>
</comment>
<evidence type="ECO:0000256" key="4">
    <source>
        <dbReference type="ARBA" id="ARBA00022490"/>
    </source>
</evidence>
<dbReference type="NCBIfam" id="NF006780">
    <property type="entry name" value="PRK09293.1-4"/>
    <property type="match status" value="1"/>
</dbReference>
<dbReference type="InterPro" id="IPR000146">
    <property type="entry name" value="FBPase_class-1"/>
</dbReference>
<dbReference type="Gene3D" id="3.40.190.80">
    <property type="match status" value="1"/>
</dbReference>
<dbReference type="PRINTS" id="PR00115">
    <property type="entry name" value="F16BPHPHTASE"/>
</dbReference>
<dbReference type="Pfam" id="PF18913">
    <property type="entry name" value="FBPase_C"/>
    <property type="match status" value="1"/>
</dbReference>
<evidence type="ECO:0000259" key="12">
    <source>
        <dbReference type="Pfam" id="PF18913"/>
    </source>
</evidence>
<keyword evidence="4 9" id="KW-0963">Cytoplasm</keyword>
<feature type="binding site" evidence="9">
    <location>
        <position position="120"/>
    </location>
    <ligand>
        <name>Mg(2+)</name>
        <dbReference type="ChEBI" id="CHEBI:18420"/>
        <label>1</label>
    </ligand>
</feature>
<evidence type="ECO:0000256" key="5">
    <source>
        <dbReference type="ARBA" id="ARBA00022723"/>
    </source>
</evidence>
<comment type="similarity">
    <text evidence="3 9 10">Belongs to the FBPase class 1 family.</text>
</comment>
<gene>
    <name evidence="9" type="primary">fbp</name>
    <name evidence="13" type="ORF">CJU94_31130</name>
</gene>
<evidence type="ECO:0000313" key="14">
    <source>
        <dbReference type="Proteomes" id="UP000215158"/>
    </source>
</evidence>
<evidence type="ECO:0000256" key="6">
    <source>
        <dbReference type="ARBA" id="ARBA00022801"/>
    </source>
</evidence>
<keyword evidence="5 9" id="KW-0479">Metal-binding</keyword>
<evidence type="ECO:0000256" key="3">
    <source>
        <dbReference type="ARBA" id="ARBA00010941"/>
    </source>
</evidence>
<dbReference type="RefSeq" id="WP_095422375.1">
    <property type="nucleotide sequence ID" value="NZ_CP022990.1"/>
</dbReference>
<dbReference type="PROSITE" id="PS00124">
    <property type="entry name" value="FBPASE"/>
    <property type="match status" value="1"/>
</dbReference>
<comment type="catalytic activity">
    <reaction evidence="1 9">
        <text>beta-D-fructose 1,6-bisphosphate + H2O = beta-D-fructose 6-phosphate + phosphate</text>
        <dbReference type="Rhea" id="RHEA:11064"/>
        <dbReference type="ChEBI" id="CHEBI:15377"/>
        <dbReference type="ChEBI" id="CHEBI:32966"/>
        <dbReference type="ChEBI" id="CHEBI:43474"/>
        <dbReference type="ChEBI" id="CHEBI:57634"/>
        <dbReference type="EC" id="3.1.3.11"/>
    </reaction>
</comment>